<evidence type="ECO:0008006" key="7">
    <source>
        <dbReference type="Google" id="ProtNLM"/>
    </source>
</evidence>
<feature type="domain" description="Acyl-CoA thioesterase-like N-terminal HotDog" evidence="5">
    <location>
        <begin position="34"/>
        <end position="108"/>
    </location>
</feature>
<evidence type="ECO:0000259" key="5">
    <source>
        <dbReference type="Pfam" id="PF13622"/>
    </source>
</evidence>
<dbReference type="InterPro" id="IPR029069">
    <property type="entry name" value="HotDog_dom_sf"/>
</dbReference>
<accession>A0A382HAW6</accession>
<evidence type="ECO:0000256" key="3">
    <source>
        <dbReference type="SAM" id="MobiDB-lite"/>
    </source>
</evidence>
<sequence>MAAVDLAGLLRCLEVTETTPGSWTAPNLEMDYHRIFGGQLLAQAIMLATATAEDRTVRSLSCLFPREGSLDKPFSFEIESSHTGRTFATRRISAEQAGRPFFLAQASLQVPEGGPEHQEQAPDVGDPTDAEPEDMSMIPWETRVVGAVDLRDRAAGPAEYAFWTRVSGVDLDDRTATHQALLAYATDLTVIGTALRPLEGISQADARETLHTAVTGHSVWFHRPFRIDDWCLISQRAPVVAGARAFGHGNAFDRDGMLVASFSQESMIRLVTA</sequence>
<evidence type="ECO:0000256" key="2">
    <source>
        <dbReference type="ARBA" id="ARBA00022801"/>
    </source>
</evidence>
<evidence type="ECO:0000256" key="1">
    <source>
        <dbReference type="ARBA" id="ARBA00006538"/>
    </source>
</evidence>
<evidence type="ECO:0000259" key="4">
    <source>
        <dbReference type="Pfam" id="PF02551"/>
    </source>
</evidence>
<dbReference type="InterPro" id="IPR042171">
    <property type="entry name" value="Acyl-CoA_hotdog"/>
</dbReference>
<dbReference type="Pfam" id="PF02551">
    <property type="entry name" value="Acyl_CoA_thio"/>
    <property type="match status" value="1"/>
</dbReference>
<dbReference type="SUPFAM" id="SSF54637">
    <property type="entry name" value="Thioesterase/thiol ester dehydrase-isomerase"/>
    <property type="match status" value="2"/>
</dbReference>
<proteinExistence type="inferred from homology"/>
<dbReference type="PANTHER" id="PTHR11066">
    <property type="entry name" value="ACYL-COA THIOESTERASE"/>
    <property type="match status" value="1"/>
</dbReference>
<feature type="domain" description="Acyl-CoA thioesterase 2 C-terminal" evidence="4">
    <location>
        <begin position="162"/>
        <end position="265"/>
    </location>
</feature>
<organism evidence="6">
    <name type="scientific">marine metagenome</name>
    <dbReference type="NCBI Taxonomy" id="408172"/>
    <lineage>
        <taxon>unclassified sequences</taxon>
        <taxon>metagenomes</taxon>
        <taxon>ecological metagenomes</taxon>
    </lineage>
</organism>
<dbReference type="AlphaFoldDB" id="A0A382HAW6"/>
<protein>
    <recommendedName>
        <fullName evidence="7">Acyl-CoA thioesterase II domain-containing protein</fullName>
    </recommendedName>
</protein>
<dbReference type="Pfam" id="PF13622">
    <property type="entry name" value="4HBT_3"/>
    <property type="match status" value="1"/>
</dbReference>
<feature type="region of interest" description="Disordered" evidence="3">
    <location>
        <begin position="111"/>
        <end position="131"/>
    </location>
</feature>
<dbReference type="PANTHER" id="PTHR11066:SF34">
    <property type="entry name" value="ACYL-COENZYME A THIOESTERASE 8"/>
    <property type="match status" value="1"/>
</dbReference>
<dbReference type="InterPro" id="IPR025652">
    <property type="entry name" value="TesB_C"/>
</dbReference>
<dbReference type="GO" id="GO:0005829">
    <property type="term" value="C:cytosol"/>
    <property type="evidence" value="ECO:0007669"/>
    <property type="project" value="TreeGrafter"/>
</dbReference>
<dbReference type="InterPro" id="IPR003703">
    <property type="entry name" value="Acyl_CoA_thio"/>
</dbReference>
<gene>
    <name evidence="6" type="ORF">METZ01_LOCUS237312</name>
</gene>
<dbReference type="GO" id="GO:0009062">
    <property type="term" value="P:fatty acid catabolic process"/>
    <property type="evidence" value="ECO:0007669"/>
    <property type="project" value="TreeGrafter"/>
</dbReference>
<dbReference type="EMBL" id="UINC01060200">
    <property type="protein sequence ID" value="SVB84458.1"/>
    <property type="molecule type" value="Genomic_DNA"/>
</dbReference>
<dbReference type="CDD" id="cd03445">
    <property type="entry name" value="Thioesterase_II_repeat2"/>
    <property type="match status" value="1"/>
</dbReference>
<name>A0A382HAW6_9ZZZZ</name>
<dbReference type="GO" id="GO:0047617">
    <property type="term" value="F:fatty acyl-CoA hydrolase activity"/>
    <property type="evidence" value="ECO:0007669"/>
    <property type="project" value="InterPro"/>
</dbReference>
<reference evidence="6" key="1">
    <citation type="submission" date="2018-05" db="EMBL/GenBank/DDBJ databases">
        <authorList>
            <person name="Lanie J.A."/>
            <person name="Ng W.-L."/>
            <person name="Kazmierczak K.M."/>
            <person name="Andrzejewski T.M."/>
            <person name="Davidsen T.M."/>
            <person name="Wayne K.J."/>
            <person name="Tettelin H."/>
            <person name="Glass J.I."/>
            <person name="Rusch D."/>
            <person name="Podicherti R."/>
            <person name="Tsui H.-C.T."/>
            <person name="Winkler M.E."/>
        </authorList>
    </citation>
    <scope>NUCLEOTIDE SEQUENCE</scope>
</reference>
<dbReference type="Gene3D" id="2.40.160.210">
    <property type="entry name" value="Acyl-CoA thioesterase, double hotdog domain"/>
    <property type="match status" value="1"/>
</dbReference>
<dbReference type="GO" id="GO:0006637">
    <property type="term" value="P:acyl-CoA metabolic process"/>
    <property type="evidence" value="ECO:0007669"/>
    <property type="project" value="InterPro"/>
</dbReference>
<dbReference type="InterPro" id="IPR049449">
    <property type="entry name" value="TesB_ACOT8-like_N"/>
</dbReference>
<comment type="similarity">
    <text evidence="1">Belongs to the C/M/P thioester hydrolase family.</text>
</comment>
<dbReference type="CDD" id="cd03444">
    <property type="entry name" value="Thioesterase_II_repeat1"/>
    <property type="match status" value="1"/>
</dbReference>
<evidence type="ECO:0000313" key="6">
    <source>
        <dbReference type="EMBL" id="SVB84458.1"/>
    </source>
</evidence>
<keyword evidence="2" id="KW-0378">Hydrolase</keyword>